<feature type="chain" id="PRO_5040996365" description="Secreted protein" evidence="2">
    <location>
        <begin position="26"/>
        <end position="152"/>
    </location>
</feature>
<name>A0A9X6NE37_HYPEX</name>
<evidence type="ECO:0000256" key="1">
    <source>
        <dbReference type="SAM" id="MobiDB-lite"/>
    </source>
</evidence>
<feature type="region of interest" description="Disordered" evidence="1">
    <location>
        <begin position="26"/>
        <end position="61"/>
    </location>
</feature>
<dbReference type="Proteomes" id="UP000192578">
    <property type="component" value="Unassembled WGS sequence"/>
</dbReference>
<keyword evidence="2" id="KW-0732">Signal</keyword>
<dbReference type="EMBL" id="MTYJ01000228">
    <property type="protein sequence ID" value="OWA51463.1"/>
    <property type="molecule type" value="Genomic_DNA"/>
</dbReference>
<comment type="caution">
    <text evidence="3">The sequence shown here is derived from an EMBL/GenBank/DDBJ whole genome shotgun (WGS) entry which is preliminary data.</text>
</comment>
<evidence type="ECO:0000313" key="3">
    <source>
        <dbReference type="EMBL" id="OWA51463.1"/>
    </source>
</evidence>
<reference evidence="4" key="1">
    <citation type="submission" date="2017-01" db="EMBL/GenBank/DDBJ databases">
        <title>Comparative genomics of anhydrobiosis in the tardigrade Hypsibius dujardini.</title>
        <authorList>
            <person name="Yoshida Y."/>
            <person name="Koutsovoulos G."/>
            <person name="Laetsch D."/>
            <person name="Stevens L."/>
            <person name="Kumar S."/>
            <person name="Horikawa D."/>
            <person name="Ishino K."/>
            <person name="Komine S."/>
            <person name="Tomita M."/>
            <person name="Blaxter M."/>
            <person name="Arakawa K."/>
        </authorList>
    </citation>
    <scope>NUCLEOTIDE SEQUENCE [LARGE SCALE GENOMIC DNA]</scope>
    <source>
        <strain evidence="4">Z151</strain>
    </source>
</reference>
<dbReference type="AlphaFoldDB" id="A0A9X6NE37"/>
<gene>
    <name evidence="3" type="ORF">BV898_15944</name>
</gene>
<evidence type="ECO:0000313" key="4">
    <source>
        <dbReference type="Proteomes" id="UP000192578"/>
    </source>
</evidence>
<organism evidence="3 4">
    <name type="scientific">Hypsibius exemplaris</name>
    <name type="common">Freshwater tardigrade</name>
    <dbReference type="NCBI Taxonomy" id="2072580"/>
    <lineage>
        <taxon>Eukaryota</taxon>
        <taxon>Metazoa</taxon>
        <taxon>Ecdysozoa</taxon>
        <taxon>Tardigrada</taxon>
        <taxon>Eutardigrada</taxon>
        <taxon>Parachela</taxon>
        <taxon>Hypsibioidea</taxon>
        <taxon>Hypsibiidae</taxon>
        <taxon>Hypsibius</taxon>
    </lineage>
</organism>
<feature type="signal peptide" evidence="2">
    <location>
        <begin position="1"/>
        <end position="25"/>
    </location>
</feature>
<proteinExistence type="predicted"/>
<accession>A0A9X6NE37</accession>
<keyword evidence="4" id="KW-1185">Reference proteome</keyword>
<feature type="compositionally biased region" description="Low complexity" evidence="1">
    <location>
        <begin position="33"/>
        <end position="43"/>
    </location>
</feature>
<protein>
    <recommendedName>
        <fullName evidence="5">Secreted protein</fullName>
    </recommendedName>
</protein>
<evidence type="ECO:0000256" key="2">
    <source>
        <dbReference type="SAM" id="SignalP"/>
    </source>
</evidence>
<sequence>MSTKLTVTTWCSVILTVALVSLVHSRPSRRISSDSSDSSDSVSPNVTARRIGTGRHAHSIPVNRTHQLDPADFRGVTGRQARSAGFIPDNGMGGVATAMLIQQMMAQNAAHNSGSSNCSGDGARSGGMDMQAMMPMILAMQNQPVYRGGFSG</sequence>
<evidence type="ECO:0008006" key="5">
    <source>
        <dbReference type="Google" id="ProtNLM"/>
    </source>
</evidence>